<protein>
    <submittedName>
        <fullName evidence="1">Uncharacterized protein</fullName>
    </submittedName>
</protein>
<dbReference type="AlphaFoldDB" id="A0A3P6QSZ7"/>
<accession>A0A3P6QSZ7</accession>
<evidence type="ECO:0000313" key="1">
    <source>
        <dbReference type="EMBL" id="VDK49157.1"/>
    </source>
</evidence>
<evidence type="ECO:0000313" key="2">
    <source>
        <dbReference type="Proteomes" id="UP000271889"/>
    </source>
</evidence>
<dbReference type="Proteomes" id="UP000271889">
    <property type="component" value="Unassembled WGS sequence"/>
</dbReference>
<name>A0A3P6QSZ7_CYLGO</name>
<organism evidence="1 2">
    <name type="scientific">Cylicostephanus goldi</name>
    <name type="common">Nematode worm</name>
    <dbReference type="NCBI Taxonomy" id="71465"/>
    <lineage>
        <taxon>Eukaryota</taxon>
        <taxon>Metazoa</taxon>
        <taxon>Ecdysozoa</taxon>
        <taxon>Nematoda</taxon>
        <taxon>Chromadorea</taxon>
        <taxon>Rhabditida</taxon>
        <taxon>Rhabditina</taxon>
        <taxon>Rhabditomorpha</taxon>
        <taxon>Strongyloidea</taxon>
        <taxon>Strongylidae</taxon>
        <taxon>Cylicostephanus</taxon>
    </lineage>
</organism>
<gene>
    <name evidence="1" type="ORF">CGOC_LOCUS1458</name>
</gene>
<dbReference type="OrthoDB" id="5869835at2759"/>
<proteinExistence type="predicted"/>
<reference evidence="1 2" key="1">
    <citation type="submission" date="2018-11" db="EMBL/GenBank/DDBJ databases">
        <authorList>
            <consortium name="Pathogen Informatics"/>
        </authorList>
    </citation>
    <scope>NUCLEOTIDE SEQUENCE [LARGE SCALE GENOMIC DNA]</scope>
</reference>
<sequence length="88" mass="9895">MTGNDYVDTEPLKANMFTLAVGEEAYSFVGTIGTSFGSRSTTPFMNNLARNMIRNYQTVKGFANSLHPFIEITNNTVCWSSFTRINKR</sequence>
<dbReference type="EMBL" id="UYRV01002728">
    <property type="protein sequence ID" value="VDK49157.1"/>
    <property type="molecule type" value="Genomic_DNA"/>
</dbReference>
<keyword evidence="2" id="KW-1185">Reference proteome</keyword>